<accession>A0A6N2YNB0</accession>
<proteinExistence type="predicted"/>
<keyword evidence="1" id="KW-0812">Transmembrane</keyword>
<dbReference type="EMBL" id="CACRTO010000005">
    <property type="protein sequence ID" value="VYT67316.1"/>
    <property type="molecule type" value="Genomic_DNA"/>
</dbReference>
<reference evidence="2" key="1">
    <citation type="submission" date="2019-11" db="EMBL/GenBank/DDBJ databases">
        <authorList>
            <person name="Feng L."/>
        </authorList>
    </citation>
    <scope>NUCLEOTIDE SEQUENCE</scope>
    <source>
        <strain evidence="2">CTertiumLFYP3</strain>
    </source>
</reference>
<evidence type="ECO:0000256" key="1">
    <source>
        <dbReference type="SAM" id="Phobius"/>
    </source>
</evidence>
<sequence length="242" mass="27400">MKNSKKVLIVIFVIAIILVSDKIRASASTFTNFLENNLSIDNLIEYINDLDISKEEIDEVVDKGREITDDVKGKENIKDYKISELLRIYKNVTAMAEGLRLDIDFSFKNGDFTLKEKSTKNPIFKGNISGIKSYFEAIKSNTDVLTLEVFSNINNTEVINNFKNSIESKLEDNNAEEEIALEDDNKQDYDIANNEKVLTTKKNNTNESLSANKDNSGIGILPIAIYLGCFLTIIISYIKFKR</sequence>
<keyword evidence="1" id="KW-0472">Membrane</keyword>
<dbReference type="AlphaFoldDB" id="A0A6N2YNB0"/>
<protein>
    <submittedName>
        <fullName evidence="2">Uncharacterized protein</fullName>
    </submittedName>
</protein>
<feature type="transmembrane region" description="Helical" evidence="1">
    <location>
        <begin position="218"/>
        <end position="238"/>
    </location>
</feature>
<gene>
    <name evidence="2" type="ORF">CTLFYP3_00402</name>
</gene>
<dbReference type="RefSeq" id="WP_156624473.1">
    <property type="nucleotide sequence ID" value="NZ_CACRTO010000005.1"/>
</dbReference>
<keyword evidence="1" id="KW-1133">Transmembrane helix</keyword>
<evidence type="ECO:0000313" key="2">
    <source>
        <dbReference type="EMBL" id="VYT67316.1"/>
    </source>
</evidence>
<name>A0A6N2YNB0_9CLOT</name>
<organism evidence="2">
    <name type="scientific">Clostridium tertium</name>
    <dbReference type="NCBI Taxonomy" id="1559"/>
    <lineage>
        <taxon>Bacteria</taxon>
        <taxon>Bacillati</taxon>
        <taxon>Bacillota</taxon>
        <taxon>Clostridia</taxon>
        <taxon>Eubacteriales</taxon>
        <taxon>Clostridiaceae</taxon>
        <taxon>Clostridium</taxon>
    </lineage>
</organism>